<dbReference type="EMBL" id="PKMI01000027">
    <property type="protein sequence ID" value="RBA14553.1"/>
    <property type="molecule type" value="Genomic_DNA"/>
</dbReference>
<reference evidence="9 10" key="1">
    <citation type="submission" date="2017-12" db="EMBL/GenBank/DDBJ databases">
        <title>Genome sequence of the mycotoxigenic crop pathogen Fusarium proliferatum, strain ITEM 2341 from Date Palm.</title>
        <authorList>
            <person name="Almiman B.F."/>
            <person name="Shittu T.A."/>
            <person name="Muthumeenakshi S."/>
            <person name="Baroncelli R."/>
            <person name="Sreenivasaprasada S."/>
        </authorList>
    </citation>
    <scope>NUCLEOTIDE SEQUENCE [LARGE SCALE GENOMIC DNA]</scope>
    <source>
        <strain evidence="9 10">ITEM 2341</strain>
    </source>
</reference>
<evidence type="ECO:0000313" key="10">
    <source>
        <dbReference type="Proteomes" id="UP000251714"/>
    </source>
</evidence>
<dbReference type="PANTHER" id="PTHR24305">
    <property type="entry name" value="CYTOCHROME P450"/>
    <property type="match status" value="1"/>
</dbReference>
<comment type="similarity">
    <text evidence="2">Belongs to the cytochrome P450 family.</text>
</comment>
<dbReference type="GO" id="GO:0020037">
    <property type="term" value="F:heme binding"/>
    <property type="evidence" value="ECO:0007669"/>
    <property type="project" value="InterPro"/>
</dbReference>
<proteinExistence type="inferred from homology"/>
<dbReference type="Proteomes" id="UP000251714">
    <property type="component" value="Unassembled WGS sequence"/>
</dbReference>
<comment type="caution">
    <text evidence="9">The sequence shown here is derived from an EMBL/GenBank/DDBJ whole genome shotgun (WGS) entry which is preliminary data.</text>
</comment>
<accession>A0A365N177</accession>
<keyword evidence="4 8" id="KW-0479">Metal-binding</keyword>
<evidence type="ECO:0000256" key="1">
    <source>
        <dbReference type="ARBA" id="ARBA00001971"/>
    </source>
</evidence>
<dbReference type="CDD" id="cd11058">
    <property type="entry name" value="CYP60B-like"/>
    <property type="match status" value="1"/>
</dbReference>
<evidence type="ECO:0008006" key="11">
    <source>
        <dbReference type="Google" id="ProtNLM"/>
    </source>
</evidence>
<gene>
    <name evidence="9" type="ORF">FPRO05_13364</name>
</gene>
<protein>
    <recommendedName>
        <fullName evidence="11">Cytochrome P450 monooxygenase</fullName>
    </recommendedName>
</protein>
<dbReference type="InterPro" id="IPR001128">
    <property type="entry name" value="Cyt_P450"/>
</dbReference>
<keyword evidence="3 8" id="KW-0349">Heme</keyword>
<dbReference type="InterPro" id="IPR036396">
    <property type="entry name" value="Cyt_P450_sf"/>
</dbReference>
<dbReference type="GO" id="GO:0004497">
    <property type="term" value="F:monooxygenase activity"/>
    <property type="evidence" value="ECO:0007669"/>
    <property type="project" value="UniProtKB-KW"/>
</dbReference>
<comment type="cofactor">
    <cofactor evidence="1 8">
        <name>heme</name>
        <dbReference type="ChEBI" id="CHEBI:30413"/>
    </cofactor>
</comment>
<evidence type="ECO:0000256" key="8">
    <source>
        <dbReference type="PIRSR" id="PIRSR602401-1"/>
    </source>
</evidence>
<dbReference type="GO" id="GO:0016705">
    <property type="term" value="F:oxidoreductase activity, acting on paired donors, with incorporation or reduction of molecular oxygen"/>
    <property type="evidence" value="ECO:0007669"/>
    <property type="project" value="InterPro"/>
</dbReference>
<organism evidence="9 10">
    <name type="scientific">Gibberella intermedia</name>
    <name type="common">Bulb rot disease fungus</name>
    <name type="synonym">Fusarium proliferatum</name>
    <dbReference type="NCBI Taxonomy" id="948311"/>
    <lineage>
        <taxon>Eukaryota</taxon>
        <taxon>Fungi</taxon>
        <taxon>Dikarya</taxon>
        <taxon>Ascomycota</taxon>
        <taxon>Pezizomycotina</taxon>
        <taxon>Sordariomycetes</taxon>
        <taxon>Hypocreomycetidae</taxon>
        <taxon>Hypocreales</taxon>
        <taxon>Nectriaceae</taxon>
        <taxon>Fusarium</taxon>
        <taxon>Fusarium fujikuroi species complex</taxon>
    </lineage>
</organism>
<dbReference type="Pfam" id="PF00067">
    <property type="entry name" value="p450"/>
    <property type="match status" value="1"/>
</dbReference>
<dbReference type="GO" id="GO:0005506">
    <property type="term" value="F:iron ion binding"/>
    <property type="evidence" value="ECO:0007669"/>
    <property type="project" value="InterPro"/>
</dbReference>
<evidence type="ECO:0000256" key="2">
    <source>
        <dbReference type="ARBA" id="ARBA00010617"/>
    </source>
</evidence>
<feature type="binding site" description="axial binding residue" evidence="8">
    <location>
        <position position="434"/>
    </location>
    <ligand>
        <name>heme</name>
        <dbReference type="ChEBI" id="CHEBI:30413"/>
    </ligand>
    <ligandPart>
        <name>Fe</name>
        <dbReference type="ChEBI" id="CHEBI:18248"/>
    </ligandPart>
</feature>
<dbReference type="InterPro" id="IPR002401">
    <property type="entry name" value="Cyt_P450_E_grp-I"/>
</dbReference>
<keyword evidence="6 8" id="KW-0408">Iron</keyword>
<dbReference type="Gene3D" id="1.10.630.10">
    <property type="entry name" value="Cytochrome P450"/>
    <property type="match status" value="1"/>
</dbReference>
<evidence type="ECO:0000256" key="3">
    <source>
        <dbReference type="ARBA" id="ARBA00022617"/>
    </source>
</evidence>
<dbReference type="PRINTS" id="PR00463">
    <property type="entry name" value="EP450I"/>
</dbReference>
<evidence type="ECO:0000256" key="5">
    <source>
        <dbReference type="ARBA" id="ARBA00023002"/>
    </source>
</evidence>
<evidence type="ECO:0000256" key="4">
    <source>
        <dbReference type="ARBA" id="ARBA00022723"/>
    </source>
</evidence>
<keyword evidence="5" id="KW-0560">Oxidoreductase</keyword>
<dbReference type="PRINTS" id="PR00385">
    <property type="entry name" value="P450"/>
</dbReference>
<dbReference type="InterPro" id="IPR050121">
    <property type="entry name" value="Cytochrome_P450_monoxygenase"/>
</dbReference>
<keyword evidence="7" id="KW-0503">Monooxygenase</keyword>
<name>A0A365N177_GIBIN</name>
<dbReference type="SUPFAM" id="SSF48264">
    <property type="entry name" value="Cytochrome P450"/>
    <property type="match status" value="1"/>
</dbReference>
<evidence type="ECO:0000256" key="6">
    <source>
        <dbReference type="ARBA" id="ARBA00023004"/>
    </source>
</evidence>
<evidence type="ECO:0000256" key="7">
    <source>
        <dbReference type="ARBA" id="ARBA00023033"/>
    </source>
</evidence>
<sequence>MLSVSILAGGVAATTVLCIGYVVYNIFLHPLRNFPGPLLCRASPLYRHYKFLRGDLLFETERLHKKYGPVVRIRPNELSFIDPEAWKDIYVAHGGSARLGDMARYDRFYQWAGPSAPETFVSLDRPYHDSMKRQLLPAFSDRSLQFQEPIIQGYTDTLIRKLTEASKHGNPVNLREWFNHYTFDIIGNLGFGSDFGGLESEQYHPWVKAVSQNVREFAIMQVLMYLGLQRIVHVLSGSSLLRGKILHEHLTREKVEARIKVEKPRLDIFQPLLDRKPPLTFAQLMENATILITAGSESSVTLLVAAVSLLTDNPAKLQKLAEEVRSTFKNEEEITIVSVNQLPYLAACLNEALRCFPAVPPALPRVVPHGGAVIAGHAVPENTVVAVASWATNHSEKHFKRALEYHPERFLKDPEFSDDRFDAFQPFGLGHGNCPGRNLAWAETRLALARLVYNFDIESVPESVGWTTKQKAYMLWDKQPFWAVLKPIREANFD</sequence>
<dbReference type="AlphaFoldDB" id="A0A365N177"/>
<dbReference type="PANTHER" id="PTHR24305:SF230">
    <property type="entry name" value="P450, PUTATIVE (EUROFUNG)-RELATED"/>
    <property type="match status" value="1"/>
</dbReference>
<evidence type="ECO:0000313" key="9">
    <source>
        <dbReference type="EMBL" id="RBA14553.1"/>
    </source>
</evidence>